<dbReference type="GO" id="GO:0003743">
    <property type="term" value="F:translation initiation factor activity"/>
    <property type="evidence" value="ECO:0007669"/>
    <property type="project" value="UniProtKB-KW"/>
</dbReference>
<evidence type="ECO:0000259" key="15">
    <source>
        <dbReference type="PROSITE" id="PS50197"/>
    </source>
</evidence>
<feature type="domain" description="Protein kinase" evidence="14">
    <location>
        <begin position="476"/>
        <end position="884"/>
    </location>
</feature>
<dbReference type="Proteomes" id="UP000242457">
    <property type="component" value="Unassembled WGS sequence"/>
</dbReference>
<dbReference type="PROSITE" id="PS50082">
    <property type="entry name" value="WD_REPEATS_2"/>
    <property type="match status" value="1"/>
</dbReference>
<evidence type="ECO:0000256" key="3">
    <source>
        <dbReference type="ARBA" id="ARBA00022527"/>
    </source>
</evidence>
<feature type="repeat" description="WD" evidence="10">
    <location>
        <begin position="3133"/>
        <end position="3168"/>
    </location>
</feature>
<evidence type="ECO:0000256" key="1">
    <source>
        <dbReference type="ARBA" id="ARBA00004419"/>
    </source>
</evidence>
<dbReference type="InterPro" id="IPR017441">
    <property type="entry name" value="Protein_kinase_ATP_BS"/>
</dbReference>
<organism evidence="17 18">
    <name type="scientific">Apis cerana cerana</name>
    <name type="common">Oriental honeybee</name>
    <dbReference type="NCBI Taxonomy" id="94128"/>
    <lineage>
        <taxon>Eukaryota</taxon>
        <taxon>Metazoa</taxon>
        <taxon>Ecdysozoa</taxon>
        <taxon>Arthropoda</taxon>
        <taxon>Hexapoda</taxon>
        <taxon>Insecta</taxon>
        <taxon>Pterygota</taxon>
        <taxon>Neoptera</taxon>
        <taxon>Endopterygota</taxon>
        <taxon>Hymenoptera</taxon>
        <taxon>Apocrita</taxon>
        <taxon>Aculeata</taxon>
        <taxon>Apoidea</taxon>
        <taxon>Anthophila</taxon>
        <taxon>Apidae</taxon>
        <taxon>Apis</taxon>
    </lineage>
</organism>
<keyword evidence="6 11" id="KW-0067">ATP-binding</keyword>
<evidence type="ECO:0000256" key="8">
    <source>
        <dbReference type="ARBA" id="ARBA00047899"/>
    </source>
</evidence>
<dbReference type="GO" id="GO:0004674">
    <property type="term" value="F:protein serine/threonine kinase activity"/>
    <property type="evidence" value="ECO:0007669"/>
    <property type="project" value="UniProtKB-KW"/>
</dbReference>
<comment type="similarity">
    <text evidence="7">Belongs to the WD repeat WDR59 family.</text>
</comment>
<feature type="domain" description="RWD" evidence="16">
    <location>
        <begin position="1"/>
        <end position="58"/>
    </location>
</feature>
<dbReference type="InterPro" id="IPR000409">
    <property type="entry name" value="BEACH_dom"/>
</dbReference>
<dbReference type="Gene3D" id="3.30.200.20">
    <property type="entry name" value="Phosphorylase Kinase, domain 1"/>
    <property type="match status" value="1"/>
</dbReference>
<dbReference type="PROSITE" id="PS50908">
    <property type="entry name" value="RWD"/>
    <property type="match status" value="1"/>
</dbReference>
<dbReference type="PANTHER" id="PTHR44662">
    <property type="entry name" value="WD REPEAT-CONTAINING PROTEIN 81"/>
    <property type="match status" value="1"/>
</dbReference>
<dbReference type="InterPro" id="IPR036372">
    <property type="entry name" value="BEACH_dom_sf"/>
</dbReference>
<dbReference type="PANTHER" id="PTHR44662:SF1">
    <property type="entry name" value="WD REPEAT-CONTAINING PROTEIN 81"/>
    <property type="match status" value="1"/>
</dbReference>
<evidence type="ECO:0000256" key="7">
    <source>
        <dbReference type="ARBA" id="ARBA00038452"/>
    </source>
</evidence>
<dbReference type="InterPro" id="IPR000719">
    <property type="entry name" value="Prot_kinase_dom"/>
</dbReference>
<dbReference type="GO" id="GO:0005524">
    <property type="term" value="F:ATP binding"/>
    <property type="evidence" value="ECO:0007669"/>
    <property type="project" value="UniProtKB-UniRule"/>
</dbReference>
<dbReference type="InterPro" id="IPR036621">
    <property type="entry name" value="Anticodon-bd_dom_sf"/>
</dbReference>
<accession>A0A2A3EAY6</accession>
<dbReference type="PROSITE" id="PS50294">
    <property type="entry name" value="WD_REPEATS_REGION"/>
    <property type="match status" value="1"/>
</dbReference>
<dbReference type="PROSITE" id="PS50011">
    <property type="entry name" value="PROTEIN_KINASE_DOM"/>
    <property type="match status" value="2"/>
</dbReference>
<protein>
    <recommendedName>
        <fullName evidence="2">non-specific serine/threonine protein kinase</fullName>
        <ecNumber evidence="2">2.7.11.1</ecNumber>
    </recommendedName>
</protein>
<feature type="region of interest" description="Disordered" evidence="13">
    <location>
        <begin position="597"/>
        <end position="618"/>
    </location>
</feature>
<dbReference type="InterPro" id="IPR011009">
    <property type="entry name" value="Kinase-like_dom_sf"/>
</dbReference>
<sequence length="3429" mass="391907">MVRKSRKTPNIELKNSRGLSHQQVAALYTELVELTKRLQGEVMIFELAQHVQKYLHENNKPRYSSFYEEMVSRHQEKIEYEMLERQLKEDKERQVLQDEIQKRQEALKAELRNRKESIRLCNERSNNLSQSIPSSPQERSRIYSRKRCASSSESSDGFLCEHRGTKLLHFDHNKGERQVYRAKCMGHSTKGSVVYAGVDMTTGELFAISEWILKVNNKIDENNIQHIMKQVGSLEQEVNHLHKLHHPNLVHYLNMKYLQEEDDVLIYVLQEFVIGSSCSFFLLENIPVNIDFLRYLATGILSALRYLHENNVVHKDLRDTSIYIDSTGIVRLSDYSLNKRLSDIYQTCALVKSEPDFPSIQGRGGKKADIYRFGILMFSLLNGIIVSGDKIDPTTIIQPDLQDFLLKCLINDERKRWSAEQLLQHSFIKTPLAHALSPPKIPRKDEQEIHEPEEPDTDIRQYVPPLGSHSRITNEFEILEWLGRGAFGDVLKVKNKLDGGIYAIKRIELNPKNKQLNKKITREVKLLSRMNHENVVRYYNSWIESAIITDAVEERLSMTFSEKRSPDPLNHLGMDDIEKLAPPLHEVEWNVSYKSRTNTTLPADSDEDNSDASSDTDSDEDCAFLMQNLLRIDSSDSIEFEKDTNYQTSASNINNNENGNIDVSKEMVREIQFMYIQMEFCEKSTLRTAIDGGLYEDRERVWRLFREIVEGLAHIHQQGMIHRDLKPVNIFLDSNDHVKIGDFGLATTNILSSFVHTMETDKEFQGLEKGISFGTEEVGSLTGQVGTALYVAPELTTKAAKAIYNQKVDIYSLGVILFEMCYKSLTTGMERIKILLNLRSKEIIFPSEMQQADMSRQIHILRWLLNHDPSQRPTAQELLSSEYLPPARLEETELQEMIRRTLSNNQSKAYKYLISCCFMQEVSPADDITYDMNLPSRGHINFITWRKYQEGVKSKVIEIFQRHGGVYLGTPLLIPKSHQFCSFSPSSVKLMTRNGNIVCIPHDLRAVFARYIVWNNVPHIRRYAIERVFRDKKVLGFHPRELYECAFDIINPIPDNLLMEAELIYIVWEIINELPSLQERNFTIRLNHTSLLQAVLMYCGVDKEKYQDIYSILRDARDGKFTRFQIQTHLISLCLTDQAMETLFNLFETESSVAKIHSVLKTITRRKGDAAAFAREGLKEIEIVMENIETLGIKWPIVVVPLLVHNINQHSGIIYQITCEVKWRKKKSGEEVIAAGGRYDKMLSSFKKILERTGMASKEIKQFGAGISISLEKLVSAVSETSESVECKYGIDVAISCMDNHHRGKEMINLLKELWNLGLKVTILDLISLEEILEYCRENSINHVIFLKSGEKGSVRIQSWERDRFQEKKMSNQEIGEFFQRLDNSVPILNRSESKTVTNDNFLSNNNPVNVNINFILSERDKLSGSSRRSLKNSMIAQMSTYFQRISHKIPIEIFAVFLEMSVVRIIISFLEIDEEDQNFLKSIQVIIDKYKMDVITKELLVPPKYIKVIDGRICLTIHRNWLNNLLNTGPISFIYHERLSADEIAAYPVLEDLGPDWIRVYVKIYEKQHKYAIPLPRGRNINGNTHTDLTYSQLMHYVAETNYRNLWKECYKKYYSPWNCVEHKEQYNIIANVSDIWIMQEVLQKMYGCTLIQIQNGLVISILPGISTEVHCNLLPILFAIETTSAFLTLHEQTAQYSLRECVMYSPAALSMSHGKPLFLIYQLLQLSRDLHDKGLVLGEITLSDILIMDNFTIQVLPKVNDNIYIKSENEYSKVSINSQEIRTKNFNACKRNFDTISSNLTLQGNSNFGMNENIEKLCEMWVYNCISNYDYLTALNNLAGRRYGDPSCHHVMPWVTDFTSRCGGNWRDLTKSKFRLNKGDRQLDLTFDSQSTEVGHHVSDVLSEITYYVYLSRRYNKSILCKYVRPQWVPGEYPASIQRLHDWSPDECIPQFFTDPRSIHEDLPDLEIPGWATSPEDFIERHREALESFYVSERLHHWIDLTFGYKLSGSAAVKSKNVCLQLVDNHTSLTNSGIVQLFTQPHPQKIIPSPYWCKIPPRLRSSFLINKYRNDQFGNRTSDDEGHSSGFEEEELSIINTSKSSPLVLSRLLSRSRGSLLTTEDNTKQDKSINQMITLPKDYNPVTAIMHVETMHTFINKMSSQVYKPQIELHESFTNYKQIVASGRIKEQQILGCLIVEIFLSNKFRATWNIEKVSFAKRLATCLNILKISADSLPKCVRNAVALLLQVDIIPNSYDIDNIEVADMPFRYPTITHMGLPPPSAHQFLQPILSGNLFPFSKYFKYLFNIVEMLQEYNSLIRELNFIIKSEDDIDFIFKTKTKFLCKISECKVKAIARELEHLLIHSGIAREACLELIVPHIQQIMEEPYSAVLAAWHLFDPVAKALGPRDTAETFLLSIMKLYENGSFMDNFMQADVLSSGLIAKFKTTRLYHRNFLLKLMVRLGLRRFLENFIAPLVEAVGGYRDYIQGSLSYTHKSGNLKSCDLSGMYNEGEGILSPLDEDFSASSEHNISLSPGPITNDYMHDMNSTDNDIDEVFTMETEENSWISLNSGVACDIDLNIDLCLNLNDDLNEEGSKISPLKSVKSPIIPIPKTSNSFNKSLTDTFGNIGCFVGSKNSNDDFTYGGFSQSTNTSEEICTIGIEEQSSIILLTDNNKSSSIAHENIQLDHVYQKSTSNECTTSEMSAESIIWLSHRLGPVLTAKYLSRNLLRMLTLCYTGKENLTITNDTLLTIENTSWNKKVLLGDRNANKVLECLAAIAGLYGEQIIVLQYFAHMVELLALCKRKLTQNLEGGLISCLTLLNYITPYLSDAILMDVLHEPIVKAILYPTVRILSSTRFTFPNGILARSIMAEKCLETLFMFSLRLGGVITKNHLAVPIQRFFLAFDKSFNQDVIENIKDEISQKTISEHFTRIKVSNEDNRDILGLQTNFNTDVADSYSPPVVENIDTSDSQKNKALEELKAVFTTEFAHKTYMLFYKCIDNEIMKHILKNHEHIYNLCRKYEKEIKISNTDDTILDTSYNNYNIVENTELTNKDTANFENISVVGNRFAVQKNDIGDYVTSENVMSNRETSCSLSTGRQLRGNWLAYWEHEIGRSEKDITFNIKQIKLQTFSGHTNSVRCLYVLDNENSFMSGGRDKTVKLWSLRSQGDGNTVSSCQYTYTGHKKSILALTFLESLRYVITCDGTIHCWDPFMGSLLGCPESSRPIPVNTLAASPSPCTTLLVGTTDITLRVIDCRTFQYVNEMKVSINPTGLIRCIAVAPSGYWVALGQASGFLTILDIRTGLIIASWKGHECEILQLEAINETTLISSSLDETIAVWSALDGKLKFHMKGSTEPVHCMTTYEQELIIGTTANRVGVYTAIETTASFSSSKLKSDTFKGLLTTMAVLPLNRLLLLGADNGGITLIC</sequence>
<comment type="subcellular location">
    <subcellularLocation>
        <location evidence="1">Cytoplasmic vesicle</location>
        <location evidence="1">Autophagosome</location>
    </subcellularLocation>
</comment>
<dbReference type="Pfam" id="PF00069">
    <property type="entry name" value="Pkinase"/>
    <property type="match status" value="3"/>
</dbReference>
<keyword evidence="17" id="KW-0396">Initiation factor</keyword>
<evidence type="ECO:0000313" key="17">
    <source>
        <dbReference type="EMBL" id="PBC28878.1"/>
    </source>
</evidence>
<dbReference type="CDD" id="cd14046">
    <property type="entry name" value="STKc_EIF2AK4_GCN2_rpt2"/>
    <property type="match status" value="1"/>
</dbReference>
<keyword evidence="10" id="KW-0853">WD repeat</keyword>
<dbReference type="InterPro" id="IPR052651">
    <property type="entry name" value="WDR81"/>
</dbReference>
<dbReference type="Gene3D" id="1.10.510.10">
    <property type="entry name" value="Transferase(Phosphotransferase) domain 1"/>
    <property type="match status" value="2"/>
</dbReference>
<keyword evidence="18" id="KW-1185">Reference proteome</keyword>
<dbReference type="Gene3D" id="1.10.1540.10">
    <property type="entry name" value="BEACH domain"/>
    <property type="match status" value="1"/>
</dbReference>
<evidence type="ECO:0000256" key="10">
    <source>
        <dbReference type="PROSITE-ProRule" id="PRU00221"/>
    </source>
</evidence>
<feature type="region of interest" description="Disordered" evidence="13">
    <location>
        <begin position="125"/>
        <end position="156"/>
    </location>
</feature>
<keyword evidence="4 11" id="KW-0547">Nucleotide-binding</keyword>
<comment type="catalytic activity">
    <reaction evidence="9">
        <text>L-seryl-[protein] + ATP = O-phospho-L-seryl-[protein] + ADP + H(+)</text>
        <dbReference type="Rhea" id="RHEA:17989"/>
        <dbReference type="Rhea" id="RHEA-COMP:9863"/>
        <dbReference type="Rhea" id="RHEA-COMP:11604"/>
        <dbReference type="ChEBI" id="CHEBI:15378"/>
        <dbReference type="ChEBI" id="CHEBI:29999"/>
        <dbReference type="ChEBI" id="CHEBI:30616"/>
        <dbReference type="ChEBI" id="CHEBI:83421"/>
        <dbReference type="ChEBI" id="CHEBI:456216"/>
        <dbReference type="EC" id="2.7.11.1"/>
    </reaction>
</comment>
<dbReference type="SMART" id="SM00220">
    <property type="entry name" value="S_TKc"/>
    <property type="match status" value="2"/>
</dbReference>
<dbReference type="GO" id="GO:0005776">
    <property type="term" value="C:autophagosome"/>
    <property type="evidence" value="ECO:0007669"/>
    <property type="project" value="UniProtKB-SubCell"/>
</dbReference>
<dbReference type="SMART" id="SM01026">
    <property type="entry name" value="Beach"/>
    <property type="match status" value="1"/>
</dbReference>
<dbReference type="PROSITE" id="PS50197">
    <property type="entry name" value="BEACH"/>
    <property type="match status" value="1"/>
</dbReference>
<evidence type="ECO:0000256" key="9">
    <source>
        <dbReference type="ARBA" id="ARBA00048679"/>
    </source>
</evidence>
<dbReference type="PROSITE" id="PS00108">
    <property type="entry name" value="PROTEIN_KINASE_ST"/>
    <property type="match status" value="1"/>
</dbReference>
<keyword evidence="5" id="KW-0808">Transferase</keyword>
<dbReference type="InterPro" id="IPR015943">
    <property type="entry name" value="WD40/YVTN_repeat-like_dom_sf"/>
</dbReference>
<evidence type="ECO:0000259" key="16">
    <source>
        <dbReference type="PROSITE" id="PS50908"/>
    </source>
</evidence>
<feature type="domain" description="Protein kinase" evidence="14">
    <location>
        <begin position="179"/>
        <end position="428"/>
    </location>
</feature>
<dbReference type="Pfam" id="PF02138">
    <property type="entry name" value="Beach"/>
    <property type="match status" value="1"/>
</dbReference>
<dbReference type="Gene3D" id="3.30.930.10">
    <property type="entry name" value="Bira Bifunctional Protein, Domain 2"/>
    <property type="match status" value="1"/>
</dbReference>
<gene>
    <name evidence="17" type="ORF">APICC_00357</name>
</gene>
<dbReference type="InterPro" id="IPR001680">
    <property type="entry name" value="WD40_rpt"/>
</dbReference>
<dbReference type="SUPFAM" id="SSF56112">
    <property type="entry name" value="Protein kinase-like (PK-like)"/>
    <property type="match status" value="2"/>
</dbReference>
<proteinExistence type="inferred from homology"/>
<feature type="domain" description="BEACH" evidence="15">
    <location>
        <begin position="1959"/>
        <end position="2071"/>
    </location>
</feature>
<dbReference type="GO" id="GO:0005739">
    <property type="term" value="C:mitochondrion"/>
    <property type="evidence" value="ECO:0007669"/>
    <property type="project" value="TreeGrafter"/>
</dbReference>
<dbReference type="Gene3D" id="3.10.110.10">
    <property type="entry name" value="Ubiquitin Conjugating Enzyme"/>
    <property type="match status" value="1"/>
</dbReference>
<dbReference type="InterPro" id="IPR041715">
    <property type="entry name" value="HisRS-like_core"/>
</dbReference>
<dbReference type="EMBL" id="KZ288301">
    <property type="protein sequence ID" value="PBC28878.1"/>
    <property type="molecule type" value="Genomic_DNA"/>
</dbReference>
<dbReference type="SUPFAM" id="SSF81837">
    <property type="entry name" value="BEACH domain"/>
    <property type="match status" value="1"/>
</dbReference>
<evidence type="ECO:0000256" key="6">
    <source>
        <dbReference type="ARBA" id="ARBA00022840"/>
    </source>
</evidence>
<dbReference type="PROSITE" id="PS00107">
    <property type="entry name" value="PROTEIN_KINASE_ATP"/>
    <property type="match status" value="1"/>
</dbReference>
<keyword evidence="3" id="KW-0723">Serine/threonine-protein kinase</keyword>
<dbReference type="InterPro" id="IPR036322">
    <property type="entry name" value="WD40_repeat_dom_sf"/>
</dbReference>
<dbReference type="InterPro" id="IPR016135">
    <property type="entry name" value="UBQ-conjugating_enzyme/RWD"/>
</dbReference>
<dbReference type="SUPFAM" id="SSF54495">
    <property type="entry name" value="UBC-like"/>
    <property type="match status" value="1"/>
</dbReference>
<dbReference type="SUPFAM" id="SSF55681">
    <property type="entry name" value="Class II aaRS and biotin synthetases"/>
    <property type="match status" value="1"/>
</dbReference>
<feature type="coiled-coil region" evidence="12">
    <location>
        <begin position="73"/>
        <end position="113"/>
    </location>
</feature>
<dbReference type="Gene3D" id="3.40.50.800">
    <property type="entry name" value="Anticodon-binding domain"/>
    <property type="match status" value="1"/>
</dbReference>
<evidence type="ECO:0000259" key="14">
    <source>
        <dbReference type="PROSITE" id="PS50011"/>
    </source>
</evidence>
<evidence type="ECO:0000256" key="5">
    <source>
        <dbReference type="ARBA" id="ARBA00022777"/>
    </source>
</evidence>
<dbReference type="SMART" id="SM00320">
    <property type="entry name" value="WD40"/>
    <property type="match status" value="5"/>
</dbReference>
<dbReference type="Gene3D" id="2.130.10.10">
    <property type="entry name" value="YVTN repeat-like/Quinoprotein amine dehydrogenase"/>
    <property type="match status" value="2"/>
</dbReference>
<dbReference type="Pfam" id="PF05773">
    <property type="entry name" value="RWD"/>
    <property type="match status" value="1"/>
</dbReference>
<evidence type="ECO:0000256" key="12">
    <source>
        <dbReference type="SAM" id="Coils"/>
    </source>
</evidence>
<dbReference type="InterPro" id="IPR008271">
    <property type="entry name" value="Ser/Thr_kinase_AS"/>
</dbReference>
<evidence type="ECO:0000313" key="18">
    <source>
        <dbReference type="Proteomes" id="UP000242457"/>
    </source>
</evidence>
<dbReference type="STRING" id="94128.A0A2A3EAY6"/>
<dbReference type="SUPFAM" id="SSF50978">
    <property type="entry name" value="WD40 repeat-like"/>
    <property type="match status" value="1"/>
</dbReference>
<dbReference type="EC" id="2.7.11.1" evidence="2"/>
<reference evidence="17 18" key="1">
    <citation type="submission" date="2014-07" db="EMBL/GenBank/DDBJ databases">
        <title>Genomic and transcriptomic analysis on Apis cerana provide comprehensive insights into honey bee biology.</title>
        <authorList>
            <person name="Diao Q."/>
            <person name="Sun L."/>
            <person name="Zheng H."/>
            <person name="Zheng H."/>
            <person name="Xu S."/>
            <person name="Wang S."/>
            <person name="Zeng Z."/>
            <person name="Hu F."/>
            <person name="Su S."/>
            <person name="Wu J."/>
        </authorList>
    </citation>
    <scope>NUCLEOTIDE SEQUENCE [LARGE SCALE GENOMIC DNA]</scope>
    <source>
        <tissue evidence="17">Pupae without intestine</tissue>
    </source>
</reference>
<dbReference type="GO" id="GO:0035014">
    <property type="term" value="F:phosphatidylinositol 3-kinase regulator activity"/>
    <property type="evidence" value="ECO:0007669"/>
    <property type="project" value="TreeGrafter"/>
</dbReference>
<dbReference type="CDD" id="cd06071">
    <property type="entry name" value="Beach"/>
    <property type="match status" value="1"/>
</dbReference>
<dbReference type="OrthoDB" id="29306at2759"/>
<dbReference type="Pfam" id="PF13393">
    <property type="entry name" value="tRNA-synt_His"/>
    <property type="match status" value="1"/>
</dbReference>
<comment type="catalytic activity">
    <reaction evidence="8">
        <text>L-threonyl-[protein] + ATP = O-phospho-L-threonyl-[protein] + ADP + H(+)</text>
        <dbReference type="Rhea" id="RHEA:46608"/>
        <dbReference type="Rhea" id="RHEA-COMP:11060"/>
        <dbReference type="Rhea" id="RHEA-COMP:11605"/>
        <dbReference type="ChEBI" id="CHEBI:15378"/>
        <dbReference type="ChEBI" id="CHEBI:30013"/>
        <dbReference type="ChEBI" id="CHEBI:30616"/>
        <dbReference type="ChEBI" id="CHEBI:61977"/>
        <dbReference type="ChEBI" id="CHEBI:456216"/>
        <dbReference type="EC" id="2.7.11.1"/>
    </reaction>
</comment>
<feature type="compositionally biased region" description="Polar residues" evidence="13">
    <location>
        <begin position="125"/>
        <end position="137"/>
    </location>
</feature>
<evidence type="ECO:0000256" key="4">
    <source>
        <dbReference type="ARBA" id="ARBA00022741"/>
    </source>
</evidence>
<name>A0A2A3EAY6_APICC</name>
<evidence type="ECO:0000256" key="11">
    <source>
        <dbReference type="PROSITE-ProRule" id="PRU10141"/>
    </source>
</evidence>
<dbReference type="InterPro" id="IPR006575">
    <property type="entry name" value="RWD_dom"/>
</dbReference>
<keyword evidence="17" id="KW-0648">Protein biosynthesis</keyword>
<feature type="binding site" evidence="11">
    <location>
        <position position="505"/>
    </location>
    <ligand>
        <name>ATP</name>
        <dbReference type="ChEBI" id="CHEBI:30616"/>
    </ligand>
</feature>
<dbReference type="Pfam" id="PF00400">
    <property type="entry name" value="WD40"/>
    <property type="match status" value="2"/>
</dbReference>
<feature type="compositionally biased region" description="Acidic residues" evidence="13">
    <location>
        <begin position="604"/>
        <end position="618"/>
    </location>
</feature>
<dbReference type="InterPro" id="IPR045864">
    <property type="entry name" value="aa-tRNA-synth_II/BPL/LPL"/>
</dbReference>
<keyword evidence="5" id="KW-0418">Kinase</keyword>
<dbReference type="GO" id="GO:0035973">
    <property type="term" value="P:aggrephagy"/>
    <property type="evidence" value="ECO:0007669"/>
    <property type="project" value="TreeGrafter"/>
</dbReference>
<keyword evidence="12" id="KW-0175">Coiled coil</keyword>
<evidence type="ECO:0000256" key="13">
    <source>
        <dbReference type="SAM" id="MobiDB-lite"/>
    </source>
</evidence>
<evidence type="ECO:0000256" key="2">
    <source>
        <dbReference type="ARBA" id="ARBA00012513"/>
    </source>
</evidence>